<evidence type="ECO:0000259" key="10">
    <source>
        <dbReference type="Pfam" id="PF23358"/>
    </source>
</evidence>
<proteinExistence type="inferred from homology"/>
<feature type="transmembrane region" description="Helical" evidence="8">
    <location>
        <begin position="349"/>
        <end position="368"/>
    </location>
</feature>
<evidence type="ECO:0000256" key="2">
    <source>
        <dbReference type="ARBA" id="ARBA00004922"/>
    </source>
</evidence>
<evidence type="ECO:0000256" key="6">
    <source>
        <dbReference type="ARBA" id="ARBA00022989"/>
    </source>
</evidence>
<comment type="function">
    <text evidence="8">Subunit of the oligosaccharyl transferase (OST) complex that catalyzes the initial transfer of a defined glycan (Glc(3)Man(9)GlcNAc(2) in eukaryotes) from the lipid carrier dolichol-pyrophosphate to an asparagine residue within an Asn-X-Ser/Thr consensus motif in nascent polypeptide chains, the first step in protein N-glycosylation. N-glycosylation occurs cotranslationally and the complex associates with the Sec61 complex at the channel-forming translocon complex that mediates protein translocation across the endoplasmic reticulum (ER).</text>
</comment>
<evidence type="ECO:0000256" key="1">
    <source>
        <dbReference type="ARBA" id="ARBA00004479"/>
    </source>
</evidence>
<comment type="pathway">
    <text evidence="2 8">Protein modification; protein glycosylation.</text>
</comment>
<evidence type="ECO:0000256" key="7">
    <source>
        <dbReference type="ARBA" id="ARBA00023136"/>
    </source>
</evidence>
<accession>A0A4P9X5S7</accession>
<evidence type="ECO:0000256" key="3">
    <source>
        <dbReference type="ARBA" id="ARBA00008743"/>
    </source>
</evidence>
<dbReference type="OrthoDB" id="29105at2759"/>
<keyword evidence="6 8" id="KW-1133">Transmembrane helix</keyword>
<keyword evidence="7 8" id="KW-0472">Membrane</keyword>
<dbReference type="Proteomes" id="UP000274922">
    <property type="component" value="Unassembled WGS sequence"/>
</dbReference>
<comment type="subcellular location">
    <subcellularLocation>
        <location evidence="8">Endoplasmic reticulum membrane</location>
        <topology evidence="8">Single-pass type I membrane protein</topology>
    </subcellularLocation>
    <subcellularLocation>
        <location evidence="1">Membrane</location>
        <topology evidence="1">Single-pass type I membrane protein</topology>
    </subcellularLocation>
</comment>
<comment type="similarity">
    <text evidence="3 8">Belongs to the DDOST 48 kDa subunit family.</text>
</comment>
<evidence type="ECO:0000256" key="4">
    <source>
        <dbReference type="ARBA" id="ARBA00022692"/>
    </source>
</evidence>
<evidence type="ECO:0000256" key="5">
    <source>
        <dbReference type="ARBA" id="ARBA00022824"/>
    </source>
</evidence>
<evidence type="ECO:0000313" key="12">
    <source>
        <dbReference type="Proteomes" id="UP000274922"/>
    </source>
</evidence>
<keyword evidence="5 8" id="KW-0256">Endoplasmic reticulum</keyword>
<protein>
    <recommendedName>
        <fullName evidence="8">Dolichyl-diphosphooligosaccharide--protein glycosyltransferase subunit WBP1</fullName>
        <shortName evidence="8">Oligosaccharyl transferase subunit WBP1</shortName>
    </recommendedName>
</protein>
<reference evidence="12" key="1">
    <citation type="journal article" date="2018" name="Nat. Microbiol.">
        <title>Leveraging single-cell genomics to expand the fungal tree of life.</title>
        <authorList>
            <person name="Ahrendt S.R."/>
            <person name="Quandt C.A."/>
            <person name="Ciobanu D."/>
            <person name="Clum A."/>
            <person name="Salamov A."/>
            <person name="Andreopoulos B."/>
            <person name="Cheng J.F."/>
            <person name="Woyke T."/>
            <person name="Pelin A."/>
            <person name="Henrissat B."/>
            <person name="Reynolds N.K."/>
            <person name="Benny G.L."/>
            <person name="Smith M.E."/>
            <person name="James T.Y."/>
            <person name="Grigoriev I.V."/>
        </authorList>
    </citation>
    <scope>NUCLEOTIDE SEQUENCE [LARGE SCALE GENOMIC DNA]</scope>
    <source>
        <strain evidence="12">ATCC 52028</strain>
    </source>
</reference>
<feature type="non-terminal residue" evidence="11">
    <location>
        <position position="371"/>
    </location>
</feature>
<keyword evidence="12" id="KW-1185">Reference proteome</keyword>
<dbReference type="GO" id="GO:0018279">
    <property type="term" value="P:protein N-linked glycosylation via asparagine"/>
    <property type="evidence" value="ECO:0007669"/>
    <property type="project" value="UniProtKB-UniRule"/>
</dbReference>
<dbReference type="GO" id="GO:0008250">
    <property type="term" value="C:oligosaccharyltransferase complex"/>
    <property type="evidence" value="ECO:0007669"/>
    <property type="project" value="TreeGrafter"/>
</dbReference>
<dbReference type="Pfam" id="PF23358">
    <property type="entry name" value="OST48_MD"/>
    <property type="match status" value="1"/>
</dbReference>
<organism evidence="11 12">
    <name type="scientific">Caulochytrium protostelioides</name>
    <dbReference type="NCBI Taxonomy" id="1555241"/>
    <lineage>
        <taxon>Eukaryota</taxon>
        <taxon>Fungi</taxon>
        <taxon>Fungi incertae sedis</taxon>
        <taxon>Chytridiomycota</taxon>
        <taxon>Chytridiomycota incertae sedis</taxon>
        <taxon>Chytridiomycetes</taxon>
        <taxon>Caulochytriales</taxon>
        <taxon>Caulochytriaceae</taxon>
        <taxon>Caulochytrium</taxon>
    </lineage>
</organism>
<evidence type="ECO:0000256" key="8">
    <source>
        <dbReference type="RuleBase" id="RU361142"/>
    </source>
</evidence>
<comment type="subunit">
    <text evidence="8">Component of the oligosaccharyltransferase (OST) complex.</text>
</comment>
<dbReference type="STRING" id="1555241.A0A4P9X5S7"/>
<gene>
    <name evidence="11" type="ORF">CXG81DRAFT_3970</name>
</gene>
<dbReference type="EMBL" id="ML014212">
    <property type="protein sequence ID" value="RKP00505.1"/>
    <property type="molecule type" value="Genomic_DNA"/>
</dbReference>
<name>A0A4P9X5S7_9FUNG</name>
<keyword evidence="4 8" id="KW-0812">Transmembrane</keyword>
<dbReference type="InterPro" id="IPR055459">
    <property type="entry name" value="OST48_MD"/>
</dbReference>
<dbReference type="AlphaFoldDB" id="A0A4P9X5S7"/>
<dbReference type="InterPro" id="IPR005013">
    <property type="entry name" value="DDOST_48_kDa_subunit"/>
</dbReference>
<dbReference type="PANTHER" id="PTHR10830:SF0">
    <property type="entry name" value="DOLICHYL-DIPHOSPHOOLIGOSACCHARIDE--PROTEIN GLYCOSYLTRANSFERASE 48 KDA SUBUNIT"/>
    <property type="match status" value="1"/>
</dbReference>
<evidence type="ECO:0000313" key="11">
    <source>
        <dbReference type="EMBL" id="RKP00505.1"/>
    </source>
</evidence>
<dbReference type="InterPro" id="IPR055457">
    <property type="entry name" value="OST48_N"/>
</dbReference>
<feature type="domain" description="OST48 N-terminal" evidence="9">
    <location>
        <begin position="4"/>
        <end position="218"/>
    </location>
</feature>
<dbReference type="Pfam" id="PF03345">
    <property type="entry name" value="OST48_N"/>
    <property type="match status" value="1"/>
</dbReference>
<feature type="non-terminal residue" evidence="11">
    <location>
        <position position="1"/>
    </location>
</feature>
<evidence type="ECO:0000259" key="9">
    <source>
        <dbReference type="Pfam" id="PF03345"/>
    </source>
</evidence>
<dbReference type="PANTHER" id="PTHR10830">
    <property type="entry name" value="DOLICHYL-DIPHOSPHOOLIGOSACCHARIDE--PROTEIN GLYCOSYLTRANSFERASE 48 KDA SUBUNIT"/>
    <property type="match status" value="1"/>
</dbReference>
<dbReference type="UniPathway" id="UPA00378"/>
<feature type="domain" description="OST48 middle" evidence="10">
    <location>
        <begin position="232"/>
        <end position="369"/>
    </location>
</feature>
<sequence>TTGNLTEYGERLYDHVFLAPGATALAASVFSPVQFGEFVNLGGNLLVVVDSAMPAALRQLAIEFSLEFDDSGTLVMDPLNALDPADPTRFRVAPSQSRSRHVTGSMAGPAVFRGIGHRLTGKNPFTFPVLSAHPAAYSDFETPAAAADGAVVLDPGAQAGATMQLVSGFQARNNARILFAGSMELFSDAGAAVAAHADTASTPPNANAALAQRLAAWTFQAAGVLRIERQTHHLANETVPRGEYRIGSDLTYELDVGLWRDGRWQPFDADVIQFEAKMLEVYVRLPMARTAQPYAVTTRLPWKDGIYTFAVAYYRPGLSYVVASEQVVVRPYRHNEHENRISIFGLPHYVNFASMMLAFVLFSLVYLYHQD</sequence>